<dbReference type="PROSITE" id="PS00900">
    <property type="entry name" value="RNA_POL_PHAGE_1"/>
    <property type="match status" value="1"/>
</dbReference>
<dbReference type="EC" id="2.7.7.6" evidence="10"/>
<feature type="compositionally biased region" description="Polar residues" evidence="11">
    <location>
        <begin position="40"/>
        <end position="51"/>
    </location>
</feature>
<dbReference type="Pfam" id="PF00940">
    <property type="entry name" value="RNA_pol"/>
    <property type="match status" value="1"/>
</dbReference>
<dbReference type="Gene3D" id="1.25.40.10">
    <property type="entry name" value="Tetratricopeptide repeat domain"/>
    <property type="match status" value="1"/>
</dbReference>
<organism evidence="13 14">
    <name type="scientific">Lentinus brumalis</name>
    <dbReference type="NCBI Taxonomy" id="2498619"/>
    <lineage>
        <taxon>Eukaryota</taxon>
        <taxon>Fungi</taxon>
        <taxon>Dikarya</taxon>
        <taxon>Basidiomycota</taxon>
        <taxon>Agaricomycotina</taxon>
        <taxon>Agaricomycetes</taxon>
        <taxon>Polyporales</taxon>
        <taxon>Polyporaceae</taxon>
        <taxon>Lentinus</taxon>
    </lineage>
</organism>
<dbReference type="InterPro" id="IPR046950">
    <property type="entry name" value="DNA-dir_Rpol_C_phage-type"/>
</dbReference>
<dbReference type="GO" id="GO:0003899">
    <property type="term" value="F:DNA-directed RNA polymerase activity"/>
    <property type="evidence" value="ECO:0007669"/>
    <property type="project" value="UniProtKB-EC"/>
</dbReference>
<dbReference type="InterPro" id="IPR043502">
    <property type="entry name" value="DNA/RNA_pol_sf"/>
</dbReference>
<gene>
    <name evidence="13" type="ORF">OH76DRAFT_1556754</name>
</gene>
<evidence type="ECO:0000256" key="6">
    <source>
        <dbReference type="ARBA" id="ARBA00022946"/>
    </source>
</evidence>
<keyword evidence="6" id="KW-0809">Transit peptide</keyword>
<accession>A0A371D965</accession>
<keyword evidence="14" id="KW-1185">Reference proteome</keyword>
<evidence type="ECO:0000313" key="13">
    <source>
        <dbReference type="EMBL" id="RDX49061.1"/>
    </source>
</evidence>
<dbReference type="InterPro" id="IPR029262">
    <property type="entry name" value="RPOL_N"/>
</dbReference>
<evidence type="ECO:0000256" key="2">
    <source>
        <dbReference type="ARBA" id="ARBA00009493"/>
    </source>
</evidence>
<evidence type="ECO:0000256" key="10">
    <source>
        <dbReference type="RuleBase" id="RU003805"/>
    </source>
</evidence>
<feature type="domain" description="DNA-directed RNA polymerase N-terminal" evidence="12">
    <location>
        <begin position="357"/>
        <end position="689"/>
    </location>
</feature>
<evidence type="ECO:0000256" key="3">
    <source>
        <dbReference type="ARBA" id="ARBA00022478"/>
    </source>
</evidence>
<evidence type="ECO:0000313" key="14">
    <source>
        <dbReference type="Proteomes" id="UP000256964"/>
    </source>
</evidence>
<comment type="similarity">
    <text evidence="2 10">Belongs to the phage and mitochondrial RNA polymerase family.</text>
</comment>
<dbReference type="SMART" id="SM01311">
    <property type="entry name" value="RPOL_N"/>
    <property type="match status" value="1"/>
</dbReference>
<dbReference type="InterPro" id="IPR037159">
    <property type="entry name" value="RNA_POL_N_sf"/>
</dbReference>
<comment type="subcellular location">
    <subcellularLocation>
        <location evidence="1">Mitochondrion</location>
    </subcellularLocation>
</comment>
<keyword evidence="4 10" id="KW-0808">Transferase</keyword>
<sequence>MIPLTRRNAARAVSYTRQTLPRPARLYSTPTKKLHAEEALSTSGTSQEFPSYMTQASTSSAPRTKAIHDDMHDFLHRRTSYTILPAPLPDDVATPASDYFFADSPTQDAVAIMDACLHGLQDVPRAKEMFERLRETRQGDPILESRVYNLMLEAYLEMATNREEINRANWLEDAWQLYNDMEHGRDNAHPTANTYAIMLQAWLRFNPDSKNPVIIGGAEVHDPVSLLRNIIGRQISPSLVVADRAFTTDEEANEAIKALSKAAVQMGLSSVVSELGMAESLGRQAPDPLEDVPEVVPVMKAKTPDLEVKHLEDGTVSEVKAQGPIPAGEVPFNLEILRRHLSQVILARRVLSEDVALRQKLLEQSVYNVAVERMKHQAEMLDKVGLPSKGLQSNNLKAWMWAWHQKLLTRIQAELENLIVEERVIAKMRQSSARQRKHEDIMLSPFLKLLSPEKLSLITVMEVMHLHGAGGVNDGMKTARALLSVGRAVEAEYKAEMCKKNKISLPVPTLMPARAGDKSIFTNAGYRDLYARRVAARKYMEDSEEWTSEWSQLIRVKVGSFLVDCLMDVATVQRTMTDPRTGEQIMEEQPAFYHQYEYLRGHKLGVIKFNPAVAERMSKDSVAETLHPRHLPMLVKPKPWLSYNQGGYLYNRSWAMRFKDSREQEVYLRHASDAGRLELVFAGLDVLGSTPWRINRRVFDVVLQVWNSGERFCKIPPAVPDEPEPARPENMEFDNKAKTVYIERQKMWQQAKAANHSDRCSVNYKVEIARAFLGDTIYFPHNVDFRGRAYPIPPHLSHIGDDLSRGLLLFDEAKPLGPRGLRWLKIHLANLYGYDKASFDERVQFVHDHLEDIIDSAEHPLDGKRWWTKADDPWQCLATCIELKSALDLPDPESYECSLPVHQDGTCNGLQHYAALGGDAAGAAQVNLAAADRPSDVYTYVANMVEKSIEEDLEKGNKYAEVLAGKISRKVVKQTVMTTVYGVTFIGARDQIERQLKERGDIPAEMCWLGASYLAKKVLASIGDLFQGAKDIQNWLNMCARLIAKAIPEDRLVQSFSENPTTTNKRASKSKGPRWKKEQMTSVVWTTPLGLPIVQPYRAIKRKQVMTAIQTVFISDPNLPSTVNSQKQASAFPPNFIHSLDATHMMLTALECRAQGLTFASVHDSYWTHPSDIDQMSAIIRDTFIALHSSNVLKSLYDEFRERYADYKVPLVAIQGPLIKKLGLTPESLGVSVQDAKLLTESTEEVEEEVEQEAAVAADEDEDAELDAEEEEKPKKRKSKKIALKSGEIEKRLGGKFVNLVDLLPALPEKGKFDVNLIKESQYFFS</sequence>
<comment type="catalytic activity">
    <reaction evidence="9 10">
        <text>RNA(n) + a ribonucleoside 5'-triphosphate = RNA(n+1) + diphosphate</text>
        <dbReference type="Rhea" id="RHEA:21248"/>
        <dbReference type="Rhea" id="RHEA-COMP:14527"/>
        <dbReference type="Rhea" id="RHEA-COMP:17342"/>
        <dbReference type="ChEBI" id="CHEBI:33019"/>
        <dbReference type="ChEBI" id="CHEBI:61557"/>
        <dbReference type="ChEBI" id="CHEBI:140395"/>
        <dbReference type="EC" id="2.7.7.6"/>
    </reaction>
</comment>
<evidence type="ECO:0000256" key="7">
    <source>
        <dbReference type="ARBA" id="ARBA00023128"/>
    </source>
</evidence>
<dbReference type="InterPro" id="IPR002092">
    <property type="entry name" value="DNA-dir_Rpol_phage-type"/>
</dbReference>
<dbReference type="PANTHER" id="PTHR10102">
    <property type="entry name" value="DNA-DIRECTED RNA POLYMERASE, MITOCHONDRIAL"/>
    <property type="match status" value="1"/>
</dbReference>
<dbReference type="GO" id="GO:0006390">
    <property type="term" value="P:mitochondrial transcription"/>
    <property type="evidence" value="ECO:0007669"/>
    <property type="project" value="TreeGrafter"/>
</dbReference>
<comment type="function">
    <text evidence="10">DNA-dependent RNA polymerase catalyzes the transcription of DNA into RNA using the four ribonucleoside triphosphates as substrates.</text>
</comment>
<evidence type="ECO:0000256" key="1">
    <source>
        <dbReference type="ARBA" id="ARBA00004173"/>
    </source>
</evidence>
<dbReference type="Gene3D" id="1.10.287.260">
    <property type="match status" value="1"/>
</dbReference>
<dbReference type="EMBL" id="KZ857408">
    <property type="protein sequence ID" value="RDX49061.1"/>
    <property type="molecule type" value="Genomic_DNA"/>
</dbReference>
<dbReference type="GO" id="GO:0034245">
    <property type="term" value="C:mitochondrial DNA-directed RNA polymerase complex"/>
    <property type="evidence" value="ECO:0007669"/>
    <property type="project" value="TreeGrafter"/>
</dbReference>
<dbReference type="FunFam" id="1.10.287.280:FF:000001">
    <property type="entry name" value="DNA-directed RNA polymerase"/>
    <property type="match status" value="1"/>
</dbReference>
<feature type="compositionally biased region" description="Polar residues" evidence="11">
    <location>
        <begin position="1055"/>
        <end position="1065"/>
    </location>
</feature>
<feature type="compositionally biased region" description="Acidic residues" evidence="11">
    <location>
        <begin position="1253"/>
        <end position="1271"/>
    </location>
</feature>
<evidence type="ECO:0000259" key="12">
    <source>
        <dbReference type="SMART" id="SM01311"/>
    </source>
</evidence>
<keyword evidence="7" id="KW-0496">Mitochondrion</keyword>
<protein>
    <recommendedName>
        <fullName evidence="10">DNA-directed RNA polymerase</fullName>
        <ecNumber evidence="10">2.7.7.6</ecNumber>
    </recommendedName>
</protein>
<dbReference type="Gene3D" id="1.10.287.280">
    <property type="match status" value="1"/>
</dbReference>
<evidence type="ECO:0000256" key="11">
    <source>
        <dbReference type="SAM" id="MobiDB-lite"/>
    </source>
</evidence>
<dbReference type="Gene3D" id="1.10.1320.10">
    <property type="entry name" value="DNA-directed RNA polymerase, N-terminal domain"/>
    <property type="match status" value="1"/>
</dbReference>
<feature type="region of interest" description="Disordered" evidence="11">
    <location>
        <begin position="1253"/>
        <end position="1280"/>
    </location>
</feature>
<feature type="region of interest" description="Disordered" evidence="11">
    <location>
        <begin position="1055"/>
        <end position="1075"/>
    </location>
</feature>
<feature type="region of interest" description="Disordered" evidence="11">
    <location>
        <begin position="25"/>
        <end position="51"/>
    </location>
</feature>
<keyword evidence="3 10" id="KW-0240">DNA-directed RNA polymerase</keyword>
<dbReference type="Gene3D" id="1.10.150.20">
    <property type="entry name" value="5' to 3' exonuclease, C-terminal subdomain"/>
    <property type="match status" value="1"/>
</dbReference>
<name>A0A371D965_9APHY</name>
<reference evidence="13 14" key="1">
    <citation type="journal article" date="2018" name="Biotechnol. Biofuels">
        <title>Integrative visual omics of the white-rot fungus Polyporus brumalis exposes the biotechnological potential of its oxidative enzymes for delignifying raw plant biomass.</title>
        <authorList>
            <person name="Miyauchi S."/>
            <person name="Rancon A."/>
            <person name="Drula E."/>
            <person name="Hage H."/>
            <person name="Chaduli D."/>
            <person name="Favel A."/>
            <person name="Grisel S."/>
            <person name="Henrissat B."/>
            <person name="Herpoel-Gimbert I."/>
            <person name="Ruiz-Duenas F.J."/>
            <person name="Chevret D."/>
            <person name="Hainaut M."/>
            <person name="Lin J."/>
            <person name="Wang M."/>
            <person name="Pangilinan J."/>
            <person name="Lipzen A."/>
            <person name="Lesage-Meessen L."/>
            <person name="Navarro D."/>
            <person name="Riley R."/>
            <person name="Grigoriev I.V."/>
            <person name="Zhou S."/>
            <person name="Raouche S."/>
            <person name="Rosso M.N."/>
        </authorList>
    </citation>
    <scope>NUCLEOTIDE SEQUENCE [LARGE SCALE GENOMIC DNA]</scope>
    <source>
        <strain evidence="13 14">BRFM 1820</strain>
    </source>
</reference>
<dbReference type="OrthoDB" id="276422at2759"/>
<dbReference type="Pfam" id="PF14700">
    <property type="entry name" value="RPOL_N"/>
    <property type="match status" value="1"/>
</dbReference>
<evidence type="ECO:0000256" key="8">
    <source>
        <dbReference type="ARBA" id="ARBA00023163"/>
    </source>
</evidence>
<dbReference type="PROSITE" id="PS00489">
    <property type="entry name" value="RNA_POL_PHAGE_2"/>
    <property type="match status" value="1"/>
</dbReference>
<dbReference type="InterPro" id="IPR024075">
    <property type="entry name" value="DNA-dir_RNA_pol_helix_hairp_sf"/>
</dbReference>
<dbReference type="PANTHER" id="PTHR10102:SF0">
    <property type="entry name" value="DNA-DIRECTED RNA POLYMERASE, MITOCHONDRIAL"/>
    <property type="match status" value="1"/>
</dbReference>
<proteinExistence type="inferred from homology"/>
<dbReference type="InterPro" id="IPR011990">
    <property type="entry name" value="TPR-like_helical_dom_sf"/>
</dbReference>
<dbReference type="Proteomes" id="UP000256964">
    <property type="component" value="Unassembled WGS sequence"/>
</dbReference>
<keyword evidence="5 10" id="KW-0548">Nucleotidyltransferase</keyword>
<dbReference type="GO" id="GO:0001018">
    <property type="term" value="F:mitochondrial promoter sequence-specific DNA binding"/>
    <property type="evidence" value="ECO:0007669"/>
    <property type="project" value="TreeGrafter"/>
</dbReference>
<evidence type="ECO:0000256" key="9">
    <source>
        <dbReference type="ARBA" id="ARBA00048552"/>
    </source>
</evidence>
<keyword evidence="8 10" id="KW-0804">Transcription</keyword>
<dbReference type="STRING" id="139420.A0A371D965"/>
<dbReference type="FunFam" id="1.10.150.20:FF:000041">
    <property type="entry name" value="DNA-directed RNA polymerase"/>
    <property type="match status" value="1"/>
</dbReference>
<evidence type="ECO:0000256" key="4">
    <source>
        <dbReference type="ARBA" id="ARBA00022679"/>
    </source>
</evidence>
<dbReference type="SUPFAM" id="SSF56672">
    <property type="entry name" value="DNA/RNA polymerases"/>
    <property type="match status" value="1"/>
</dbReference>
<evidence type="ECO:0000256" key="5">
    <source>
        <dbReference type="ARBA" id="ARBA00022695"/>
    </source>
</evidence>